<dbReference type="GeneID" id="9614947"/>
<dbReference type="AlphaFoldDB" id="D8UMN2"/>
<gene>
    <name evidence="1" type="ORF">VOLCADRAFT_101437</name>
</gene>
<dbReference type="InParanoid" id="D8UMN2"/>
<accession>D8UMN2</accession>
<evidence type="ECO:0000313" key="1">
    <source>
        <dbReference type="EMBL" id="EFJ39017.1"/>
    </source>
</evidence>
<dbReference type="OrthoDB" id="547380at2759"/>
<dbReference type="KEGG" id="vcn:VOLCADRAFT_101437"/>
<sequence>MAGPPVVVGAVLSAEAPTMKVDAFWQLRRAAEPLAATSVQKCSLLVFPGSHKQLQEYWQLQQLLKMEKIGETTFKACLSSNGGSFKAVRINLDLGSSFSCLNTPFMRETSWSAGH</sequence>
<reference evidence="1 2" key="1">
    <citation type="journal article" date="2010" name="Science">
        <title>Genomic analysis of organismal complexity in the multicellular green alga Volvox carteri.</title>
        <authorList>
            <person name="Prochnik S.E."/>
            <person name="Umen J."/>
            <person name="Nedelcu A.M."/>
            <person name="Hallmann A."/>
            <person name="Miller S.M."/>
            <person name="Nishii I."/>
            <person name="Ferris P."/>
            <person name="Kuo A."/>
            <person name="Mitros T."/>
            <person name="Fritz-Laylin L.K."/>
            <person name="Hellsten U."/>
            <person name="Chapman J."/>
            <person name="Simakov O."/>
            <person name="Rensing S.A."/>
            <person name="Terry A."/>
            <person name="Pangilinan J."/>
            <person name="Kapitonov V."/>
            <person name="Jurka J."/>
            <person name="Salamov A."/>
            <person name="Shapiro H."/>
            <person name="Schmutz J."/>
            <person name="Grimwood J."/>
            <person name="Lindquist E."/>
            <person name="Lucas S."/>
            <person name="Grigoriev I.V."/>
            <person name="Schmitt R."/>
            <person name="Kirk D."/>
            <person name="Rokhsar D.S."/>
        </authorList>
    </citation>
    <scope>NUCLEOTIDE SEQUENCE [LARGE SCALE GENOMIC DNA]</scope>
    <source>
        <strain evidence="2">f. Nagariensis / Eve</strain>
    </source>
</reference>
<keyword evidence="2" id="KW-1185">Reference proteome</keyword>
<dbReference type="Proteomes" id="UP000001058">
    <property type="component" value="Unassembled WGS sequence"/>
</dbReference>
<dbReference type="RefSeq" id="XP_002959918.1">
    <property type="nucleotide sequence ID" value="XM_002959872.1"/>
</dbReference>
<protein>
    <submittedName>
        <fullName evidence="1">Uncharacterized protein</fullName>
    </submittedName>
</protein>
<name>D8UMN2_VOLCA</name>
<proteinExistence type="predicted"/>
<evidence type="ECO:0000313" key="2">
    <source>
        <dbReference type="Proteomes" id="UP000001058"/>
    </source>
</evidence>
<organism evidence="2">
    <name type="scientific">Volvox carteri f. nagariensis</name>
    <dbReference type="NCBI Taxonomy" id="3068"/>
    <lineage>
        <taxon>Eukaryota</taxon>
        <taxon>Viridiplantae</taxon>
        <taxon>Chlorophyta</taxon>
        <taxon>core chlorophytes</taxon>
        <taxon>Chlorophyceae</taxon>
        <taxon>CS clade</taxon>
        <taxon>Chlamydomonadales</taxon>
        <taxon>Volvocaceae</taxon>
        <taxon>Volvox</taxon>
    </lineage>
</organism>
<dbReference type="EMBL" id="GL379227">
    <property type="protein sequence ID" value="EFJ39017.1"/>
    <property type="molecule type" value="Genomic_DNA"/>
</dbReference>